<dbReference type="KEGG" id="marh:Mia14_0441"/>
<gene>
    <name evidence="2" type="ORF">Mia14_0441</name>
</gene>
<evidence type="ECO:0000313" key="3">
    <source>
        <dbReference type="Proteomes" id="UP000197679"/>
    </source>
</evidence>
<feature type="domain" description="Methyltransferase FkbM" evidence="1">
    <location>
        <begin position="152"/>
        <end position="287"/>
    </location>
</feature>
<dbReference type="InterPro" id="IPR006342">
    <property type="entry name" value="FkbM_mtfrase"/>
</dbReference>
<keyword evidence="2" id="KW-0489">Methyltransferase</keyword>
<dbReference type="Gene3D" id="3.40.50.150">
    <property type="entry name" value="Vaccinia Virus protein VP39"/>
    <property type="match status" value="1"/>
</dbReference>
<protein>
    <submittedName>
        <fullName evidence="2">SAM-dependent methyltransferase</fullName>
    </submittedName>
</protein>
<dbReference type="PANTHER" id="PTHR34203">
    <property type="entry name" value="METHYLTRANSFERASE, FKBM FAMILY PROTEIN"/>
    <property type="match status" value="1"/>
</dbReference>
<keyword evidence="2" id="KW-0808">Transferase</keyword>
<organism evidence="2 3">
    <name type="scientific">Candidatus Mancarchaeum acidiphilum</name>
    <dbReference type="NCBI Taxonomy" id="1920749"/>
    <lineage>
        <taxon>Archaea</taxon>
        <taxon>Candidatus Micrarchaeota</taxon>
        <taxon>Candidatus Mancarchaeum</taxon>
    </lineage>
</organism>
<keyword evidence="3" id="KW-1185">Reference proteome</keyword>
<evidence type="ECO:0000259" key="1">
    <source>
        <dbReference type="Pfam" id="PF05050"/>
    </source>
</evidence>
<dbReference type="GO" id="GO:0008168">
    <property type="term" value="F:methyltransferase activity"/>
    <property type="evidence" value="ECO:0007669"/>
    <property type="project" value="UniProtKB-KW"/>
</dbReference>
<dbReference type="Pfam" id="PF05050">
    <property type="entry name" value="Methyltransf_21"/>
    <property type="match status" value="1"/>
</dbReference>
<accession>A0A218NMQ2</accession>
<dbReference type="GeneID" id="33313996"/>
<dbReference type="CDD" id="cd02440">
    <property type="entry name" value="AdoMet_MTases"/>
    <property type="match status" value="1"/>
</dbReference>
<dbReference type="OrthoDB" id="57441at2157"/>
<dbReference type="GO" id="GO:0032259">
    <property type="term" value="P:methylation"/>
    <property type="evidence" value="ECO:0007669"/>
    <property type="project" value="UniProtKB-KW"/>
</dbReference>
<dbReference type="EMBL" id="CP019964">
    <property type="protein sequence ID" value="ASI13759.1"/>
    <property type="molecule type" value="Genomic_DNA"/>
</dbReference>
<dbReference type="SUPFAM" id="SSF53335">
    <property type="entry name" value="S-adenosyl-L-methionine-dependent methyltransferases"/>
    <property type="match status" value="1"/>
</dbReference>
<name>A0A218NMQ2_9ARCH</name>
<dbReference type="InterPro" id="IPR029063">
    <property type="entry name" value="SAM-dependent_MTases_sf"/>
</dbReference>
<dbReference type="InterPro" id="IPR052514">
    <property type="entry name" value="SAM-dependent_MTase"/>
</dbReference>
<dbReference type="Proteomes" id="UP000197679">
    <property type="component" value="Chromosome"/>
</dbReference>
<dbReference type="PANTHER" id="PTHR34203:SF15">
    <property type="entry name" value="SLL1173 PROTEIN"/>
    <property type="match status" value="1"/>
</dbReference>
<sequence>MKLNFDPKSNIRSSDYSLIKLNKVNKIKDLLKVRSIVKNWPTVLAFRTGLKNANFIMELRNGIKVKITNPNDYFSWWETIQAQNSILQQAGLDKAIQIDKNKKIIKFKFKSKPVHLFYDSDKQLSNTIGMVREQFLEEQYKWLNVKGKDVIDIGANIGDSAIYFALNGAKHVYAFEPYPYSYKVASNNIKLNKLNKRITLLNEGCSDKEGGINIKTDYQNFGGTDLKEFNKETKINLTTLKGIINRFNIKSPAILKIDCEGCEYSVLLNANNSDLKKFEQIQIEYHYGYLNLKKKLIDAGFEVKNNNPKQTFNKLADNKELFIGLIYAKKNSE</sequence>
<dbReference type="NCBIfam" id="TIGR01444">
    <property type="entry name" value="fkbM_fam"/>
    <property type="match status" value="1"/>
</dbReference>
<proteinExistence type="predicted"/>
<evidence type="ECO:0000313" key="2">
    <source>
        <dbReference type="EMBL" id="ASI13759.1"/>
    </source>
</evidence>
<reference evidence="2 3" key="1">
    <citation type="journal article" date="2017" name="Nat. Commun.">
        <title>'ARMAN' archaea depend on association with euryarchaeal host in culture and in situ.</title>
        <authorList>
            <person name="Golyshina O."/>
            <person name="Toshchakov S."/>
            <person name="Makarova K."/>
            <person name="Gavrilov S."/>
            <person name="Korzhenkov A."/>
            <person name="La Cono V."/>
            <person name="Arcadi E."/>
            <person name="Nechitaylo T."/>
            <person name="Ferrer M."/>
            <person name="Kublanov I."/>
            <person name="Wolf Y."/>
            <person name="Yakimov M."/>
            <person name="Golyshin P."/>
            <person name="Slesarev A."/>
            <person name="Kozyavkin S."/>
        </authorList>
    </citation>
    <scope>NUCLEOTIDE SEQUENCE [LARGE SCALE GENOMIC DNA]</scope>
    <source>
        <strain evidence="2 3">Mia14</strain>
    </source>
</reference>
<dbReference type="RefSeq" id="WP_088819952.1">
    <property type="nucleotide sequence ID" value="NZ_CP019964.1"/>
</dbReference>
<dbReference type="AlphaFoldDB" id="A0A218NMQ2"/>